<protein>
    <recommendedName>
        <fullName evidence="6">TMEM205-like domain-containing protein</fullName>
    </recommendedName>
</protein>
<keyword evidence="3 5" id="KW-1133">Transmembrane helix</keyword>
<proteinExistence type="predicted"/>
<dbReference type="InterPro" id="IPR025423">
    <property type="entry name" value="TMEM205-like"/>
</dbReference>
<dbReference type="GO" id="GO:0016020">
    <property type="term" value="C:membrane"/>
    <property type="evidence" value="ECO:0007669"/>
    <property type="project" value="UniProtKB-SubCell"/>
</dbReference>
<feature type="transmembrane region" description="Helical" evidence="5">
    <location>
        <begin position="56"/>
        <end position="78"/>
    </location>
</feature>
<feature type="transmembrane region" description="Helical" evidence="5">
    <location>
        <begin position="150"/>
        <end position="168"/>
    </location>
</feature>
<feature type="domain" description="TMEM205-like" evidence="6">
    <location>
        <begin position="20"/>
        <end position="119"/>
    </location>
</feature>
<evidence type="ECO:0000313" key="7">
    <source>
        <dbReference type="EMBL" id="KAF7545238.1"/>
    </source>
</evidence>
<sequence length="176" mass="19738">MAIISILQTVFGNLAPFHLLSFSALFGSQLYQTFVVTKVAFTTLPRPAYIKFQKTIFPVYFHGQSLLLILTAVTFPTHGPLSLIQQKSDWIPFAVSGVASTLNFFIYGPRTRQLMLDRAQQGTVDAKVTGLDGPSEEMALLKKKFSRSHAMCIHLNLISVGALLWYTWRLASHLQY</sequence>
<evidence type="ECO:0000313" key="8">
    <source>
        <dbReference type="Proteomes" id="UP000722485"/>
    </source>
</evidence>
<dbReference type="PANTHER" id="PTHR23241">
    <property type="entry name" value="LATE EMBRYOGENESIS ABUNDANT PLANTS LEA-RELATED"/>
    <property type="match status" value="1"/>
</dbReference>
<name>A0A9P5H706_9HYPO</name>
<comment type="caution">
    <text evidence="7">The sequence shown here is derived from an EMBL/GenBank/DDBJ whole genome shotgun (WGS) entry which is preliminary data.</text>
</comment>
<gene>
    <name evidence="7" type="ORF">G7Z17_g9321</name>
</gene>
<evidence type="ECO:0000256" key="5">
    <source>
        <dbReference type="SAM" id="Phobius"/>
    </source>
</evidence>
<dbReference type="EMBL" id="JAANBB010000263">
    <property type="protein sequence ID" value="KAF7545238.1"/>
    <property type="molecule type" value="Genomic_DNA"/>
</dbReference>
<evidence type="ECO:0000256" key="4">
    <source>
        <dbReference type="ARBA" id="ARBA00023136"/>
    </source>
</evidence>
<comment type="subcellular location">
    <subcellularLocation>
        <location evidence="1">Membrane</location>
    </subcellularLocation>
</comment>
<evidence type="ECO:0000256" key="1">
    <source>
        <dbReference type="ARBA" id="ARBA00004370"/>
    </source>
</evidence>
<dbReference type="OrthoDB" id="1641132at2759"/>
<feature type="transmembrane region" description="Helical" evidence="5">
    <location>
        <begin position="90"/>
        <end position="108"/>
    </location>
</feature>
<keyword evidence="4 5" id="KW-0472">Membrane</keyword>
<dbReference type="InterPro" id="IPR053009">
    <property type="entry name" value="Xanthocillin_Biosynth-Assoc"/>
</dbReference>
<keyword evidence="2 5" id="KW-0812">Transmembrane</keyword>
<dbReference type="Pfam" id="PF13664">
    <property type="entry name" value="DUF4149"/>
    <property type="match status" value="1"/>
</dbReference>
<evidence type="ECO:0000256" key="2">
    <source>
        <dbReference type="ARBA" id="ARBA00022692"/>
    </source>
</evidence>
<dbReference type="AlphaFoldDB" id="A0A9P5H706"/>
<reference evidence="7" key="1">
    <citation type="submission" date="2020-03" db="EMBL/GenBank/DDBJ databases">
        <title>Draft Genome Sequence of Cylindrodendrum hubeiense.</title>
        <authorList>
            <person name="Buettner E."/>
            <person name="Kellner H."/>
        </authorList>
    </citation>
    <scope>NUCLEOTIDE SEQUENCE</scope>
    <source>
        <strain evidence="7">IHI 201604</strain>
    </source>
</reference>
<evidence type="ECO:0000256" key="3">
    <source>
        <dbReference type="ARBA" id="ARBA00022989"/>
    </source>
</evidence>
<dbReference type="Proteomes" id="UP000722485">
    <property type="component" value="Unassembled WGS sequence"/>
</dbReference>
<accession>A0A9P5H706</accession>
<dbReference type="PANTHER" id="PTHR23241:SF102">
    <property type="entry name" value="LD23009P"/>
    <property type="match status" value="1"/>
</dbReference>
<keyword evidence="8" id="KW-1185">Reference proteome</keyword>
<organism evidence="7 8">
    <name type="scientific">Cylindrodendrum hubeiense</name>
    <dbReference type="NCBI Taxonomy" id="595255"/>
    <lineage>
        <taxon>Eukaryota</taxon>
        <taxon>Fungi</taxon>
        <taxon>Dikarya</taxon>
        <taxon>Ascomycota</taxon>
        <taxon>Pezizomycotina</taxon>
        <taxon>Sordariomycetes</taxon>
        <taxon>Hypocreomycetidae</taxon>
        <taxon>Hypocreales</taxon>
        <taxon>Nectriaceae</taxon>
        <taxon>Cylindrodendrum</taxon>
    </lineage>
</organism>
<evidence type="ECO:0000259" key="6">
    <source>
        <dbReference type="Pfam" id="PF13664"/>
    </source>
</evidence>